<feature type="region of interest" description="Disordered" evidence="1">
    <location>
        <begin position="35"/>
        <end position="76"/>
    </location>
</feature>
<feature type="signal peptide" evidence="2">
    <location>
        <begin position="1"/>
        <end position="24"/>
    </location>
</feature>
<reference evidence="4" key="1">
    <citation type="journal article" date="2019" name="Int. J. Syst. Evol. Microbiol.">
        <title>The Global Catalogue of Microorganisms (GCM) 10K type strain sequencing project: providing services to taxonomists for standard genome sequencing and annotation.</title>
        <authorList>
            <consortium name="The Broad Institute Genomics Platform"/>
            <consortium name="The Broad Institute Genome Sequencing Center for Infectious Disease"/>
            <person name="Wu L."/>
            <person name="Ma J."/>
        </authorList>
    </citation>
    <scope>NUCLEOTIDE SEQUENCE [LARGE SCALE GENOMIC DNA]</scope>
    <source>
        <strain evidence="4">KCTC 42498</strain>
    </source>
</reference>
<feature type="compositionally biased region" description="Basic residues" evidence="1">
    <location>
        <begin position="60"/>
        <end position="76"/>
    </location>
</feature>
<comment type="caution">
    <text evidence="3">The sequence shown here is derived from an EMBL/GenBank/DDBJ whole genome shotgun (WGS) entry which is preliminary data.</text>
</comment>
<sequence>MRIFKQGLLTLLIGIMIASCSPLARSKKAIVLDDDRRSMRFNNGRQESKNKKWNSSKSLGKQRKQRDKAFRKRRKN</sequence>
<evidence type="ECO:0000313" key="4">
    <source>
        <dbReference type="Proteomes" id="UP001597544"/>
    </source>
</evidence>
<evidence type="ECO:0000256" key="2">
    <source>
        <dbReference type="SAM" id="SignalP"/>
    </source>
</evidence>
<dbReference type="Proteomes" id="UP001597544">
    <property type="component" value="Unassembled WGS sequence"/>
</dbReference>
<evidence type="ECO:0008006" key="5">
    <source>
        <dbReference type="Google" id="ProtNLM"/>
    </source>
</evidence>
<dbReference type="RefSeq" id="WP_377507595.1">
    <property type="nucleotide sequence ID" value="NZ_JBHULU010000015.1"/>
</dbReference>
<feature type="chain" id="PRO_5047502600" description="Lipoprotein" evidence="2">
    <location>
        <begin position="25"/>
        <end position="76"/>
    </location>
</feature>
<accession>A0ABW5INR2</accession>
<evidence type="ECO:0000256" key="1">
    <source>
        <dbReference type="SAM" id="MobiDB-lite"/>
    </source>
</evidence>
<dbReference type="PROSITE" id="PS51257">
    <property type="entry name" value="PROKAR_LIPOPROTEIN"/>
    <property type="match status" value="1"/>
</dbReference>
<proteinExistence type="predicted"/>
<organism evidence="3 4">
    <name type="scientific">Pontibacter locisalis</name>
    <dbReference type="NCBI Taxonomy" id="1719035"/>
    <lineage>
        <taxon>Bacteria</taxon>
        <taxon>Pseudomonadati</taxon>
        <taxon>Bacteroidota</taxon>
        <taxon>Cytophagia</taxon>
        <taxon>Cytophagales</taxon>
        <taxon>Hymenobacteraceae</taxon>
        <taxon>Pontibacter</taxon>
    </lineage>
</organism>
<protein>
    <recommendedName>
        <fullName evidence="5">Lipoprotein</fullName>
    </recommendedName>
</protein>
<evidence type="ECO:0000313" key="3">
    <source>
        <dbReference type="EMBL" id="MFD2514622.1"/>
    </source>
</evidence>
<keyword evidence="2" id="KW-0732">Signal</keyword>
<name>A0ABW5INR2_9BACT</name>
<keyword evidence="4" id="KW-1185">Reference proteome</keyword>
<gene>
    <name evidence="3" type="ORF">ACFSRY_12165</name>
</gene>
<dbReference type="EMBL" id="JBHULU010000015">
    <property type="protein sequence ID" value="MFD2514622.1"/>
    <property type="molecule type" value="Genomic_DNA"/>
</dbReference>